<proteinExistence type="predicted"/>
<dbReference type="Proteomes" id="UP000198634">
    <property type="component" value="Unassembled WGS sequence"/>
</dbReference>
<dbReference type="OrthoDB" id="5297022at2"/>
<gene>
    <name evidence="1" type="ORF">SAMN04488092_11639</name>
</gene>
<keyword evidence="2" id="KW-1185">Reference proteome</keyword>
<sequence>MDIRAIYELKRQNFLIGYVQSPKHFDAALAFAYENRIAPVYHEEITREKYGEDLFKDVYAVSADFMDEVYAYMNDCDLNKKLDELAFCKLEDKFGGYKRNRIELIRTIEYARISGRWSDDVYKAIESDAPAEANRLDEKFEPKDVYFG</sequence>
<protein>
    <submittedName>
        <fullName evidence="1">Uncharacterized protein</fullName>
    </submittedName>
</protein>
<dbReference type="EMBL" id="FOEP01000016">
    <property type="protein sequence ID" value="SEQ90574.1"/>
    <property type="molecule type" value="Genomic_DNA"/>
</dbReference>
<reference evidence="1 2" key="1">
    <citation type="submission" date="2016-10" db="EMBL/GenBank/DDBJ databases">
        <authorList>
            <person name="de Groot N.N."/>
        </authorList>
    </citation>
    <scope>NUCLEOTIDE SEQUENCE [LARGE SCALE GENOMIC DNA]</scope>
    <source>
        <strain evidence="1 2">DSM 22007</strain>
    </source>
</reference>
<name>A0A1H9JUY2_9RHOB</name>
<organism evidence="1 2">
    <name type="scientific">Thalassovita taeanensis</name>
    <dbReference type="NCBI Taxonomy" id="657014"/>
    <lineage>
        <taxon>Bacteria</taxon>
        <taxon>Pseudomonadati</taxon>
        <taxon>Pseudomonadota</taxon>
        <taxon>Alphaproteobacteria</taxon>
        <taxon>Rhodobacterales</taxon>
        <taxon>Roseobacteraceae</taxon>
        <taxon>Thalassovita</taxon>
    </lineage>
</organism>
<evidence type="ECO:0000313" key="2">
    <source>
        <dbReference type="Proteomes" id="UP000198634"/>
    </source>
</evidence>
<accession>A0A1H9JUY2</accession>
<evidence type="ECO:0000313" key="1">
    <source>
        <dbReference type="EMBL" id="SEQ90574.1"/>
    </source>
</evidence>
<dbReference type="AlphaFoldDB" id="A0A1H9JUY2"/>
<dbReference type="RefSeq" id="WP_090270984.1">
    <property type="nucleotide sequence ID" value="NZ_FOEP01000016.1"/>
</dbReference>